<dbReference type="InterPro" id="IPR013154">
    <property type="entry name" value="ADH-like_N"/>
</dbReference>
<name>A0A919CAY7_9ACTN</name>
<dbReference type="InterPro" id="IPR011032">
    <property type="entry name" value="GroES-like_sf"/>
</dbReference>
<dbReference type="GO" id="GO:0008270">
    <property type="term" value="F:zinc ion binding"/>
    <property type="evidence" value="ECO:0007669"/>
    <property type="project" value="InterPro"/>
</dbReference>
<dbReference type="InterPro" id="IPR036291">
    <property type="entry name" value="NAD(P)-bd_dom_sf"/>
</dbReference>
<evidence type="ECO:0000256" key="7">
    <source>
        <dbReference type="ARBA" id="ARBA00023002"/>
    </source>
</evidence>
<comment type="catalytic activity">
    <reaction evidence="10">
        <text>a primary alcohol + NAD(+) = an aldehyde + NADH + H(+)</text>
        <dbReference type="Rhea" id="RHEA:10736"/>
        <dbReference type="ChEBI" id="CHEBI:15378"/>
        <dbReference type="ChEBI" id="CHEBI:15734"/>
        <dbReference type="ChEBI" id="CHEBI:17478"/>
        <dbReference type="ChEBI" id="CHEBI:57540"/>
        <dbReference type="ChEBI" id="CHEBI:57945"/>
        <dbReference type="EC" id="1.1.1.1"/>
    </reaction>
</comment>
<dbReference type="Pfam" id="PF08240">
    <property type="entry name" value="ADH_N"/>
    <property type="match status" value="1"/>
</dbReference>
<feature type="domain" description="Enoyl reductase (ER)" evidence="12">
    <location>
        <begin position="22"/>
        <end position="341"/>
    </location>
</feature>
<dbReference type="EC" id="1.1.1.1" evidence="3"/>
<dbReference type="PANTHER" id="PTHR42940">
    <property type="entry name" value="ALCOHOL DEHYDROGENASE 1-RELATED"/>
    <property type="match status" value="1"/>
</dbReference>
<comment type="cofactor">
    <cofactor evidence="1 11">
        <name>Zn(2+)</name>
        <dbReference type="ChEBI" id="CHEBI:29105"/>
    </cofactor>
</comment>
<dbReference type="InterPro" id="IPR020843">
    <property type="entry name" value="ER"/>
</dbReference>
<sequence length="343" mass="35846">MSTTDTTDTTRTMRAAQAVAAGAPFELREIPVPEAGPGQVRVRVRACGVCGGENIARFGALGTPFPRVPGHEIAGEVDAVGAGVTAWQVGDRVGIGWHGGSCFTCAHCRSGDFVNCVERKIVGASYDGGYAEYVSAPQDALARIPDVLSFTEAAPLMCAGLTVFNALRNSGARAGDTVAVHGIGGLGHLGLQFADKMGFRTVAVSRGRDKEKLARELGADAYVDSTEGSAGEALTALGGANVVLTTVGVSPAQADLVQGLRPNGRMIVVATDHRPVEVDPELLVFGRREVTGWYSGHARDAEETLAFAALKGVRPMTQTYSLEKAEEAFQGMGSAEYRNVLVP</sequence>
<evidence type="ECO:0000256" key="8">
    <source>
        <dbReference type="ARBA" id="ARBA00023027"/>
    </source>
</evidence>
<dbReference type="RefSeq" id="WP_229898053.1">
    <property type="nucleotide sequence ID" value="NZ_BMVC01000008.1"/>
</dbReference>
<organism evidence="13 14">
    <name type="scientific">Streptomyces finlayi</name>
    <dbReference type="NCBI Taxonomy" id="67296"/>
    <lineage>
        <taxon>Bacteria</taxon>
        <taxon>Bacillati</taxon>
        <taxon>Actinomycetota</taxon>
        <taxon>Actinomycetes</taxon>
        <taxon>Kitasatosporales</taxon>
        <taxon>Streptomycetaceae</taxon>
        <taxon>Streptomyces</taxon>
    </lineage>
</organism>
<reference evidence="13" key="1">
    <citation type="journal article" date="2014" name="Int. J. Syst. Evol. Microbiol.">
        <title>Complete genome sequence of Corynebacterium casei LMG S-19264T (=DSM 44701T), isolated from a smear-ripened cheese.</title>
        <authorList>
            <consortium name="US DOE Joint Genome Institute (JGI-PGF)"/>
            <person name="Walter F."/>
            <person name="Albersmeier A."/>
            <person name="Kalinowski J."/>
            <person name="Ruckert C."/>
        </authorList>
    </citation>
    <scope>NUCLEOTIDE SEQUENCE</scope>
    <source>
        <strain evidence="13">JCM 4637</strain>
    </source>
</reference>
<dbReference type="SMART" id="SM00829">
    <property type="entry name" value="PKS_ER"/>
    <property type="match status" value="1"/>
</dbReference>
<evidence type="ECO:0000256" key="10">
    <source>
        <dbReference type="ARBA" id="ARBA00049243"/>
    </source>
</evidence>
<reference evidence="13" key="2">
    <citation type="submission" date="2020-09" db="EMBL/GenBank/DDBJ databases">
        <authorList>
            <person name="Sun Q."/>
            <person name="Ohkuma M."/>
        </authorList>
    </citation>
    <scope>NUCLEOTIDE SEQUENCE</scope>
    <source>
        <strain evidence="13">JCM 4637</strain>
    </source>
</reference>
<comment type="similarity">
    <text evidence="2 11">Belongs to the zinc-containing alcohol dehydrogenase family.</text>
</comment>
<dbReference type="InterPro" id="IPR013149">
    <property type="entry name" value="ADH-like_C"/>
</dbReference>
<dbReference type="InterPro" id="IPR002328">
    <property type="entry name" value="ADH_Zn_CS"/>
</dbReference>
<evidence type="ECO:0000256" key="2">
    <source>
        <dbReference type="ARBA" id="ARBA00008072"/>
    </source>
</evidence>
<evidence type="ECO:0000256" key="4">
    <source>
        <dbReference type="ARBA" id="ARBA00016352"/>
    </source>
</evidence>
<dbReference type="GO" id="GO:0004022">
    <property type="term" value="F:alcohol dehydrogenase (NAD+) activity"/>
    <property type="evidence" value="ECO:0007669"/>
    <property type="project" value="UniProtKB-EC"/>
</dbReference>
<dbReference type="SUPFAM" id="SSF50129">
    <property type="entry name" value="GroES-like"/>
    <property type="match status" value="1"/>
</dbReference>
<dbReference type="PANTHER" id="PTHR42940:SF7">
    <property type="entry name" value="ALCOHOL DEHYDROGENASE-LIKE N-TERMINAL DOMAIN-CONTAINING PROTEIN"/>
    <property type="match status" value="1"/>
</dbReference>
<keyword evidence="8" id="KW-0520">NAD</keyword>
<evidence type="ECO:0000256" key="9">
    <source>
        <dbReference type="ARBA" id="ARBA00049164"/>
    </source>
</evidence>
<dbReference type="SUPFAM" id="SSF51735">
    <property type="entry name" value="NAD(P)-binding Rossmann-fold domains"/>
    <property type="match status" value="1"/>
</dbReference>
<keyword evidence="6 11" id="KW-0862">Zinc</keyword>
<evidence type="ECO:0000313" key="13">
    <source>
        <dbReference type="EMBL" id="GHC98709.1"/>
    </source>
</evidence>
<evidence type="ECO:0000256" key="11">
    <source>
        <dbReference type="RuleBase" id="RU361277"/>
    </source>
</evidence>
<dbReference type="AlphaFoldDB" id="A0A919CAY7"/>
<evidence type="ECO:0000256" key="1">
    <source>
        <dbReference type="ARBA" id="ARBA00001947"/>
    </source>
</evidence>
<evidence type="ECO:0000256" key="3">
    <source>
        <dbReference type="ARBA" id="ARBA00013190"/>
    </source>
</evidence>
<comment type="caution">
    <text evidence="13">The sequence shown here is derived from an EMBL/GenBank/DDBJ whole genome shotgun (WGS) entry which is preliminary data.</text>
</comment>
<dbReference type="Pfam" id="PF00107">
    <property type="entry name" value="ADH_zinc_N"/>
    <property type="match status" value="1"/>
</dbReference>
<accession>A0A919CAY7</accession>
<evidence type="ECO:0000259" key="12">
    <source>
        <dbReference type="SMART" id="SM00829"/>
    </source>
</evidence>
<evidence type="ECO:0000256" key="6">
    <source>
        <dbReference type="ARBA" id="ARBA00022833"/>
    </source>
</evidence>
<evidence type="ECO:0000313" key="14">
    <source>
        <dbReference type="Proteomes" id="UP000638353"/>
    </source>
</evidence>
<proteinExistence type="inferred from homology"/>
<dbReference type="GO" id="GO:0005737">
    <property type="term" value="C:cytoplasm"/>
    <property type="evidence" value="ECO:0007669"/>
    <property type="project" value="TreeGrafter"/>
</dbReference>
<dbReference type="FunFam" id="3.40.50.720:FF:000039">
    <property type="entry name" value="Alcohol dehydrogenase AdhP"/>
    <property type="match status" value="1"/>
</dbReference>
<keyword evidence="5 11" id="KW-0479">Metal-binding</keyword>
<dbReference type="Gene3D" id="3.90.180.10">
    <property type="entry name" value="Medium-chain alcohol dehydrogenases, catalytic domain"/>
    <property type="match status" value="1"/>
</dbReference>
<dbReference type="PROSITE" id="PS00059">
    <property type="entry name" value="ADH_ZINC"/>
    <property type="match status" value="1"/>
</dbReference>
<keyword evidence="7" id="KW-0560">Oxidoreductase</keyword>
<dbReference type="Proteomes" id="UP000638353">
    <property type="component" value="Unassembled WGS sequence"/>
</dbReference>
<dbReference type="EMBL" id="BMVC01000008">
    <property type="protein sequence ID" value="GHC98709.1"/>
    <property type="molecule type" value="Genomic_DNA"/>
</dbReference>
<gene>
    <name evidence="13" type="ORF">GCM10010334_41440</name>
</gene>
<dbReference type="Gene3D" id="3.40.50.720">
    <property type="entry name" value="NAD(P)-binding Rossmann-like Domain"/>
    <property type="match status" value="1"/>
</dbReference>
<protein>
    <recommendedName>
        <fullName evidence="4">Alcohol dehydrogenase</fullName>
        <ecNumber evidence="3">1.1.1.1</ecNumber>
    </recommendedName>
</protein>
<evidence type="ECO:0000256" key="5">
    <source>
        <dbReference type="ARBA" id="ARBA00022723"/>
    </source>
</evidence>
<comment type="catalytic activity">
    <reaction evidence="9">
        <text>a secondary alcohol + NAD(+) = a ketone + NADH + H(+)</text>
        <dbReference type="Rhea" id="RHEA:10740"/>
        <dbReference type="ChEBI" id="CHEBI:15378"/>
        <dbReference type="ChEBI" id="CHEBI:17087"/>
        <dbReference type="ChEBI" id="CHEBI:35681"/>
        <dbReference type="ChEBI" id="CHEBI:57540"/>
        <dbReference type="ChEBI" id="CHEBI:57945"/>
        <dbReference type="EC" id="1.1.1.1"/>
    </reaction>
</comment>